<keyword evidence="3" id="KW-1185">Reference proteome</keyword>
<evidence type="ECO:0000256" key="1">
    <source>
        <dbReference type="SAM" id="MobiDB-lite"/>
    </source>
</evidence>
<gene>
    <name evidence="2" type="ORF">P7K49_040138</name>
</gene>
<protein>
    <submittedName>
        <fullName evidence="2">Uncharacterized protein</fullName>
    </submittedName>
</protein>
<evidence type="ECO:0000313" key="2">
    <source>
        <dbReference type="EMBL" id="KAK2081023.1"/>
    </source>
</evidence>
<evidence type="ECO:0000313" key="3">
    <source>
        <dbReference type="Proteomes" id="UP001266305"/>
    </source>
</evidence>
<feature type="region of interest" description="Disordered" evidence="1">
    <location>
        <begin position="54"/>
        <end position="84"/>
    </location>
</feature>
<feature type="non-terminal residue" evidence="2">
    <location>
        <position position="1"/>
    </location>
</feature>
<proteinExistence type="predicted"/>
<accession>A0ABQ9T9E4</accession>
<name>A0ABQ9T9E4_SAGOE</name>
<organism evidence="2 3">
    <name type="scientific">Saguinus oedipus</name>
    <name type="common">Cotton-top tamarin</name>
    <name type="synonym">Oedipomidas oedipus</name>
    <dbReference type="NCBI Taxonomy" id="9490"/>
    <lineage>
        <taxon>Eukaryota</taxon>
        <taxon>Metazoa</taxon>
        <taxon>Chordata</taxon>
        <taxon>Craniata</taxon>
        <taxon>Vertebrata</taxon>
        <taxon>Euteleostomi</taxon>
        <taxon>Mammalia</taxon>
        <taxon>Eutheria</taxon>
        <taxon>Euarchontoglires</taxon>
        <taxon>Primates</taxon>
        <taxon>Haplorrhini</taxon>
        <taxon>Platyrrhini</taxon>
        <taxon>Cebidae</taxon>
        <taxon>Callitrichinae</taxon>
        <taxon>Saguinus</taxon>
    </lineage>
</organism>
<comment type="caution">
    <text evidence="2">The sequence shown here is derived from an EMBL/GenBank/DDBJ whole genome shotgun (WGS) entry which is preliminary data.</text>
</comment>
<feature type="non-terminal residue" evidence="2">
    <location>
        <position position="124"/>
    </location>
</feature>
<dbReference type="Proteomes" id="UP001266305">
    <property type="component" value="Unassembled WGS sequence"/>
</dbReference>
<dbReference type="EMBL" id="JASSZA010000411">
    <property type="protein sequence ID" value="KAK2081023.1"/>
    <property type="molecule type" value="Genomic_DNA"/>
</dbReference>
<reference evidence="2 3" key="1">
    <citation type="submission" date="2023-05" db="EMBL/GenBank/DDBJ databases">
        <title>B98-5 Cell Line De Novo Hybrid Assembly: An Optical Mapping Approach.</title>
        <authorList>
            <person name="Kananen K."/>
            <person name="Auerbach J.A."/>
            <person name="Kautto E."/>
            <person name="Blachly J.S."/>
        </authorList>
    </citation>
    <scope>NUCLEOTIDE SEQUENCE [LARGE SCALE GENOMIC DNA]</scope>
    <source>
        <strain evidence="2">B95-8</strain>
        <tissue evidence="2">Cell line</tissue>
    </source>
</reference>
<sequence length="124" mass="13573">PSLHVPEVLPGGRWLAPCQGPHRLAQEGKVIPVQEAPHGSDLGRLPAIQVHHLCPSTSGKQKGKRWSAQTLDRCPSDPRAKVPGHLAHRPITLAKLLALGLAHWLWRGSDRDRSSPDFHAQDPL</sequence>